<keyword evidence="2" id="KW-0436">Ligase</keyword>
<dbReference type="Pfam" id="PF00501">
    <property type="entry name" value="AMP-binding"/>
    <property type="match status" value="1"/>
</dbReference>
<keyword evidence="3" id="KW-0547">Nucleotide-binding</keyword>
<comment type="caution">
    <text evidence="7">The sequence shown here is derived from an EMBL/GenBank/DDBJ whole genome shotgun (WGS) entry which is preliminary data.</text>
</comment>
<dbReference type="GO" id="GO:0044539">
    <property type="term" value="P:long-chain fatty acid import into cell"/>
    <property type="evidence" value="ECO:0007669"/>
    <property type="project" value="TreeGrafter"/>
</dbReference>
<dbReference type="PANTHER" id="PTHR43107:SF15">
    <property type="entry name" value="FATTY ACID TRANSPORT PROTEIN 3, ISOFORM A"/>
    <property type="match status" value="1"/>
</dbReference>
<feature type="domain" description="AMP-binding enzyme C-terminal" evidence="6">
    <location>
        <begin position="423"/>
        <end position="499"/>
    </location>
</feature>
<dbReference type="PROSITE" id="PS00455">
    <property type="entry name" value="AMP_BINDING"/>
    <property type="match status" value="1"/>
</dbReference>
<dbReference type="Gene3D" id="3.40.50.12780">
    <property type="entry name" value="N-terminal domain of ligase-like"/>
    <property type="match status" value="1"/>
</dbReference>
<evidence type="ECO:0000259" key="5">
    <source>
        <dbReference type="Pfam" id="PF00501"/>
    </source>
</evidence>
<evidence type="ECO:0000256" key="3">
    <source>
        <dbReference type="ARBA" id="ARBA00022741"/>
    </source>
</evidence>
<comment type="similarity">
    <text evidence="1">Belongs to the ATP-dependent AMP-binding enzyme family.</text>
</comment>
<accession>A0A8J3RAJ0</accession>
<evidence type="ECO:0000256" key="1">
    <source>
        <dbReference type="ARBA" id="ARBA00006432"/>
    </source>
</evidence>
<dbReference type="RefSeq" id="WP_239089936.1">
    <property type="nucleotide sequence ID" value="NZ_BOOG01000051.1"/>
</dbReference>
<dbReference type="Proteomes" id="UP000610966">
    <property type="component" value="Unassembled WGS sequence"/>
</dbReference>
<organism evidence="7 8">
    <name type="scientific">Sphaerimonospora thailandensis</name>
    <dbReference type="NCBI Taxonomy" id="795644"/>
    <lineage>
        <taxon>Bacteria</taxon>
        <taxon>Bacillati</taxon>
        <taxon>Actinomycetota</taxon>
        <taxon>Actinomycetes</taxon>
        <taxon>Streptosporangiales</taxon>
        <taxon>Streptosporangiaceae</taxon>
        <taxon>Sphaerimonospora</taxon>
    </lineage>
</organism>
<proteinExistence type="inferred from homology"/>
<dbReference type="InterPro" id="IPR020845">
    <property type="entry name" value="AMP-binding_CS"/>
</dbReference>
<dbReference type="Gene3D" id="3.30.300.30">
    <property type="match status" value="1"/>
</dbReference>
<evidence type="ECO:0000256" key="4">
    <source>
        <dbReference type="ARBA" id="ARBA00022840"/>
    </source>
</evidence>
<dbReference type="GO" id="GO:0005324">
    <property type="term" value="F:long-chain fatty acid transmembrane transporter activity"/>
    <property type="evidence" value="ECO:0007669"/>
    <property type="project" value="TreeGrafter"/>
</dbReference>
<evidence type="ECO:0000256" key="2">
    <source>
        <dbReference type="ARBA" id="ARBA00022598"/>
    </source>
</evidence>
<dbReference type="InterPro" id="IPR045851">
    <property type="entry name" value="AMP-bd_C_sf"/>
</dbReference>
<dbReference type="GO" id="GO:0005886">
    <property type="term" value="C:plasma membrane"/>
    <property type="evidence" value="ECO:0007669"/>
    <property type="project" value="TreeGrafter"/>
</dbReference>
<dbReference type="GO" id="GO:0005524">
    <property type="term" value="F:ATP binding"/>
    <property type="evidence" value="ECO:0007669"/>
    <property type="project" value="UniProtKB-KW"/>
</dbReference>
<keyword evidence="4" id="KW-0067">ATP-binding</keyword>
<feature type="domain" description="AMP-dependent synthetase/ligase" evidence="5">
    <location>
        <begin position="18"/>
        <end position="371"/>
    </location>
</feature>
<dbReference type="PANTHER" id="PTHR43107">
    <property type="entry name" value="LONG-CHAIN FATTY ACID TRANSPORT PROTEIN"/>
    <property type="match status" value="1"/>
</dbReference>
<protein>
    <submittedName>
        <fullName evidence="7">Acyl-CoA synthetase</fullName>
    </submittedName>
</protein>
<dbReference type="InterPro" id="IPR025110">
    <property type="entry name" value="AMP-bd_C"/>
</dbReference>
<sequence>MSEPTTIAQLITGLADDDRTGLRFEDREWSWREVVEESRRRGELARRLHTNGPLHVGLLLDNTPEFVFWTLGLAAVGGTVVGLNSTRRGADLERDIHFTDCALVVTEQAHRLLLDGVDVPGGRLVDVDAVGYAATLPPAPDPAEAEACEAAVPPDAVITLVFTSGTTSAPKAVVCSHRRLLGLAQAQIARRPLFTDDVFYIAMPLFHSNSLMAALAPAVMLGSCVVLRRKFSASGFLADVRAFRATCFNYVGKPLRYVLATPEGEDDADNPLRLAFGNEADQRDVRRFAERFGCQVQEQYGSSEGGVRIAPVPDMPPGSMGRADDGTVVMNAVTLEECPPARFDAEGRLLNAGEAIGEIVGLHSADQFEGYYKNPEADAQRKRHGMLWTGDLAYRDEQGFWYFAGRTDDWLRVDGENLAAAPIERLLMRHPAIAHAAVYAVPDPDGGDQVVAALELAPGGAFDPDDFGRFLDEQPDLGTKWAPRYIRLVNVLPKTATNKITKTSLRADGVQCADPLWIRRGRAHVFESLTGDRPTREGDREDD</sequence>
<gene>
    <name evidence="7" type="ORF">Mth01_46840</name>
</gene>
<dbReference type="EMBL" id="BOOG01000051">
    <property type="protein sequence ID" value="GIH72431.1"/>
    <property type="molecule type" value="Genomic_DNA"/>
</dbReference>
<evidence type="ECO:0000313" key="7">
    <source>
        <dbReference type="EMBL" id="GIH72431.1"/>
    </source>
</evidence>
<dbReference type="SUPFAM" id="SSF56801">
    <property type="entry name" value="Acetyl-CoA synthetase-like"/>
    <property type="match status" value="1"/>
</dbReference>
<keyword evidence="8" id="KW-1185">Reference proteome</keyword>
<dbReference type="InterPro" id="IPR042099">
    <property type="entry name" value="ANL_N_sf"/>
</dbReference>
<dbReference type="GO" id="GO:0004467">
    <property type="term" value="F:long-chain fatty acid-CoA ligase activity"/>
    <property type="evidence" value="ECO:0007669"/>
    <property type="project" value="TreeGrafter"/>
</dbReference>
<evidence type="ECO:0000259" key="6">
    <source>
        <dbReference type="Pfam" id="PF13193"/>
    </source>
</evidence>
<evidence type="ECO:0000313" key="8">
    <source>
        <dbReference type="Proteomes" id="UP000610966"/>
    </source>
</evidence>
<dbReference type="AlphaFoldDB" id="A0A8J3RAJ0"/>
<dbReference type="Pfam" id="PF13193">
    <property type="entry name" value="AMP-binding_C"/>
    <property type="match status" value="1"/>
</dbReference>
<reference evidence="7" key="1">
    <citation type="submission" date="2021-01" db="EMBL/GenBank/DDBJ databases">
        <title>Whole genome shotgun sequence of Sphaerimonospora thailandensis NBRC 107569.</title>
        <authorList>
            <person name="Komaki H."/>
            <person name="Tamura T."/>
        </authorList>
    </citation>
    <scope>NUCLEOTIDE SEQUENCE</scope>
    <source>
        <strain evidence="7">NBRC 107569</strain>
    </source>
</reference>
<name>A0A8J3RAJ0_9ACTN</name>
<dbReference type="InterPro" id="IPR000873">
    <property type="entry name" value="AMP-dep_synth/lig_dom"/>
</dbReference>